<protein>
    <submittedName>
        <fullName evidence="8">DMT family transporter</fullName>
    </submittedName>
</protein>
<dbReference type="GO" id="GO:0016020">
    <property type="term" value="C:membrane"/>
    <property type="evidence" value="ECO:0007669"/>
    <property type="project" value="UniProtKB-SubCell"/>
</dbReference>
<evidence type="ECO:0000256" key="6">
    <source>
        <dbReference type="SAM" id="Phobius"/>
    </source>
</evidence>
<feature type="transmembrane region" description="Helical" evidence="6">
    <location>
        <begin position="34"/>
        <end position="53"/>
    </location>
</feature>
<evidence type="ECO:0000256" key="5">
    <source>
        <dbReference type="ARBA" id="ARBA00023136"/>
    </source>
</evidence>
<comment type="similarity">
    <text evidence="2">Belongs to the EamA transporter family.</text>
</comment>
<accession>A0A6M4G5B5</accession>
<sequence>MPPRDFLIFLAICVAWALNTIVSKLVVGDMAVPPLFYAAARTSVVGALLYRYLFPIPEQLWRVCFVTLLVGGGGFALLFIGLQTATPSSAAVVILCQTPLTILFAVLLLGEQVGVRRIIGMILTLAGVLVVLFDPMGMRGSLGLIFVGSCALAGSLGSVMLKRLSTQPIRLQAWGGVASSIVLMPLSLLAEKGQWAAIQAANWQFVAALLFSAVVVSIIAHTTYYGLLQRYDANMIAPLTLMTPIFTIALGAVITGDPIGWRLIAGALLAVGGVLIIVIRPSRTLPKWLIVRDL</sequence>
<proteinExistence type="inferred from homology"/>
<evidence type="ECO:0000313" key="9">
    <source>
        <dbReference type="Proteomes" id="UP000502611"/>
    </source>
</evidence>
<feature type="domain" description="EamA" evidence="7">
    <location>
        <begin position="143"/>
        <end position="278"/>
    </location>
</feature>
<keyword evidence="4 6" id="KW-1133">Transmembrane helix</keyword>
<evidence type="ECO:0000256" key="2">
    <source>
        <dbReference type="ARBA" id="ARBA00007362"/>
    </source>
</evidence>
<dbReference type="AlphaFoldDB" id="A0A6M4G5B5"/>
<evidence type="ECO:0000256" key="3">
    <source>
        <dbReference type="ARBA" id="ARBA00022692"/>
    </source>
</evidence>
<feature type="transmembrane region" description="Helical" evidence="6">
    <location>
        <begin position="173"/>
        <end position="190"/>
    </location>
</feature>
<dbReference type="Gene3D" id="1.10.3730.20">
    <property type="match status" value="1"/>
</dbReference>
<dbReference type="InterPro" id="IPR000620">
    <property type="entry name" value="EamA_dom"/>
</dbReference>
<organism evidence="8 9">
    <name type="scientific">Sphingobium yanoikuyae</name>
    <name type="common">Sphingomonas yanoikuyae</name>
    <dbReference type="NCBI Taxonomy" id="13690"/>
    <lineage>
        <taxon>Bacteria</taxon>
        <taxon>Pseudomonadati</taxon>
        <taxon>Pseudomonadota</taxon>
        <taxon>Alphaproteobacteria</taxon>
        <taxon>Sphingomonadales</taxon>
        <taxon>Sphingomonadaceae</taxon>
        <taxon>Sphingobium</taxon>
    </lineage>
</organism>
<feature type="transmembrane region" description="Helical" evidence="6">
    <location>
        <begin position="118"/>
        <end position="136"/>
    </location>
</feature>
<dbReference type="Pfam" id="PF00892">
    <property type="entry name" value="EamA"/>
    <property type="match status" value="2"/>
</dbReference>
<feature type="transmembrane region" description="Helical" evidence="6">
    <location>
        <begin position="60"/>
        <end position="82"/>
    </location>
</feature>
<feature type="transmembrane region" description="Helical" evidence="6">
    <location>
        <begin position="202"/>
        <end position="224"/>
    </location>
</feature>
<evidence type="ECO:0000256" key="4">
    <source>
        <dbReference type="ARBA" id="ARBA00022989"/>
    </source>
</evidence>
<dbReference type="PANTHER" id="PTHR32322:SF2">
    <property type="entry name" value="EAMA DOMAIN-CONTAINING PROTEIN"/>
    <property type="match status" value="1"/>
</dbReference>
<dbReference type="Proteomes" id="UP000502611">
    <property type="component" value="Chromosome"/>
</dbReference>
<dbReference type="InterPro" id="IPR037185">
    <property type="entry name" value="EmrE-like"/>
</dbReference>
<dbReference type="EMBL" id="CP053021">
    <property type="protein sequence ID" value="QJR02418.1"/>
    <property type="molecule type" value="Genomic_DNA"/>
</dbReference>
<evidence type="ECO:0000259" key="7">
    <source>
        <dbReference type="Pfam" id="PF00892"/>
    </source>
</evidence>
<feature type="transmembrane region" description="Helical" evidence="6">
    <location>
        <begin position="88"/>
        <end position="109"/>
    </location>
</feature>
<keyword evidence="5 6" id="KW-0472">Membrane</keyword>
<feature type="transmembrane region" description="Helical" evidence="6">
    <location>
        <begin position="260"/>
        <end position="279"/>
    </location>
</feature>
<feature type="transmembrane region" description="Helical" evidence="6">
    <location>
        <begin position="142"/>
        <end position="161"/>
    </location>
</feature>
<dbReference type="InterPro" id="IPR050638">
    <property type="entry name" value="AA-Vitamin_Transporters"/>
</dbReference>
<dbReference type="PANTHER" id="PTHR32322">
    <property type="entry name" value="INNER MEMBRANE TRANSPORTER"/>
    <property type="match status" value="1"/>
</dbReference>
<feature type="domain" description="EamA" evidence="7">
    <location>
        <begin position="7"/>
        <end position="132"/>
    </location>
</feature>
<dbReference type="RefSeq" id="WP_169860905.1">
    <property type="nucleotide sequence ID" value="NZ_CP053021.1"/>
</dbReference>
<reference evidence="8 9" key="1">
    <citation type="submission" date="2020-04" db="EMBL/GenBank/DDBJ databases">
        <title>The Whole Genome Analysis of High salt-tolerant Sphingobium yanoikuyae YC-XJ2 with Aryl organophosphorus flame retardants (aryl-OPFRs)-degrading capacity and characteristics of Related phosphotriesterase.</title>
        <authorList>
            <person name="Li X."/>
        </authorList>
    </citation>
    <scope>NUCLEOTIDE SEQUENCE [LARGE SCALE GENOMIC DNA]</scope>
    <source>
        <strain evidence="8 9">YC-XJ2</strain>
    </source>
</reference>
<gene>
    <name evidence="8" type="ORF">HH800_09605</name>
</gene>
<evidence type="ECO:0000313" key="8">
    <source>
        <dbReference type="EMBL" id="QJR02418.1"/>
    </source>
</evidence>
<keyword evidence="3 6" id="KW-0812">Transmembrane</keyword>
<dbReference type="SUPFAM" id="SSF103481">
    <property type="entry name" value="Multidrug resistance efflux transporter EmrE"/>
    <property type="match status" value="2"/>
</dbReference>
<name>A0A6M4G5B5_SPHYA</name>
<comment type="subcellular location">
    <subcellularLocation>
        <location evidence="1">Membrane</location>
        <topology evidence="1">Multi-pass membrane protein</topology>
    </subcellularLocation>
</comment>
<evidence type="ECO:0000256" key="1">
    <source>
        <dbReference type="ARBA" id="ARBA00004141"/>
    </source>
</evidence>
<feature type="transmembrane region" description="Helical" evidence="6">
    <location>
        <begin position="236"/>
        <end position="254"/>
    </location>
</feature>